<comment type="caution">
    <text evidence="2">The sequence shown here is derived from an EMBL/GenBank/DDBJ whole genome shotgun (WGS) entry which is preliminary data.</text>
</comment>
<sequence>MKGHRKRLLLITLLAVLLLPPGWLWYTLLSPWGYTAPEGLPAVEPTEEYRVFVYGTLTRSWVRWLVTGEYISTRPAQLEGYYRDGLNLIPKADARTEGQLMLVSGENLLDLDRYERLGIRYERTQMMLSDGRSAWVYTRLALPEP</sequence>
<dbReference type="EMBL" id="JACVEW010000004">
    <property type="protein sequence ID" value="MBP0047841.1"/>
    <property type="molecule type" value="Genomic_DNA"/>
</dbReference>
<dbReference type="Pfam" id="PF06094">
    <property type="entry name" value="GGACT"/>
    <property type="match status" value="1"/>
</dbReference>
<evidence type="ECO:0000259" key="1">
    <source>
        <dbReference type="Pfam" id="PF06094"/>
    </source>
</evidence>
<dbReference type="RefSeq" id="WP_209286458.1">
    <property type="nucleotide sequence ID" value="NZ_JACVEW010000004.1"/>
</dbReference>
<gene>
    <name evidence="2" type="ORF">H9C73_03755</name>
</gene>
<dbReference type="InterPro" id="IPR009288">
    <property type="entry name" value="AIG2-like_dom"/>
</dbReference>
<name>A0ABS3Z803_9GAMM</name>
<dbReference type="CDD" id="cd06661">
    <property type="entry name" value="GGCT_like"/>
    <property type="match status" value="1"/>
</dbReference>
<dbReference type="InterPro" id="IPR013024">
    <property type="entry name" value="GGCT-like"/>
</dbReference>
<dbReference type="Gene3D" id="3.10.490.10">
    <property type="entry name" value="Gamma-glutamyl cyclotransferase-like"/>
    <property type="match status" value="1"/>
</dbReference>
<dbReference type="SUPFAM" id="SSF110857">
    <property type="entry name" value="Gamma-glutamyl cyclotransferase-like"/>
    <property type="match status" value="1"/>
</dbReference>
<accession>A0ABS3Z803</accession>
<proteinExistence type="predicted"/>
<protein>
    <submittedName>
        <fullName evidence="2">Gamma-glutamylcyclotransferase</fullName>
    </submittedName>
</protein>
<feature type="domain" description="Gamma-glutamylcyclotransferase AIG2-like" evidence="1">
    <location>
        <begin position="51"/>
        <end position="138"/>
    </location>
</feature>
<dbReference type="InterPro" id="IPR036568">
    <property type="entry name" value="GGCT-like_sf"/>
</dbReference>
<evidence type="ECO:0000313" key="3">
    <source>
        <dbReference type="Proteomes" id="UP000810171"/>
    </source>
</evidence>
<reference evidence="2 3" key="1">
    <citation type="submission" date="2020-09" db="EMBL/GenBank/DDBJ databases">
        <authorList>
            <person name="Tanuku N.R.S."/>
        </authorList>
    </citation>
    <scope>NUCLEOTIDE SEQUENCE [LARGE SCALE GENOMIC DNA]</scope>
    <source>
        <strain evidence="2 3">AK62</strain>
    </source>
</reference>
<keyword evidence="3" id="KW-1185">Reference proteome</keyword>
<organism evidence="2 3">
    <name type="scientific">Marinobacterium alkalitolerans</name>
    <dbReference type="NCBI Taxonomy" id="1542925"/>
    <lineage>
        <taxon>Bacteria</taxon>
        <taxon>Pseudomonadati</taxon>
        <taxon>Pseudomonadota</taxon>
        <taxon>Gammaproteobacteria</taxon>
        <taxon>Oceanospirillales</taxon>
        <taxon>Oceanospirillaceae</taxon>
        <taxon>Marinobacterium</taxon>
    </lineage>
</organism>
<dbReference type="Proteomes" id="UP000810171">
    <property type="component" value="Unassembled WGS sequence"/>
</dbReference>
<evidence type="ECO:0000313" key="2">
    <source>
        <dbReference type="EMBL" id="MBP0047841.1"/>
    </source>
</evidence>